<dbReference type="InterPro" id="IPR029442">
    <property type="entry name" value="GyrI-like"/>
</dbReference>
<dbReference type="Pfam" id="PF06445">
    <property type="entry name" value="GyrI-like"/>
    <property type="match status" value="1"/>
</dbReference>
<dbReference type="Proteomes" id="UP000198619">
    <property type="component" value="Unassembled WGS sequence"/>
</dbReference>
<keyword evidence="3" id="KW-1185">Reference proteome</keyword>
<gene>
    <name evidence="2" type="ORF">SAMN04488528_100936</name>
</gene>
<accession>A0A1I0XQP7</accession>
<dbReference type="STRING" id="84698.SAMN04488528_100936"/>
<proteinExistence type="predicted"/>
<dbReference type="AlphaFoldDB" id="A0A1I0XQP7"/>
<feature type="domain" description="GyrI-like small molecule binding" evidence="1">
    <location>
        <begin position="16"/>
        <end position="114"/>
    </location>
</feature>
<evidence type="ECO:0000313" key="2">
    <source>
        <dbReference type="EMBL" id="SFB02528.1"/>
    </source>
</evidence>
<dbReference type="OrthoDB" id="45544at2"/>
<dbReference type="EMBL" id="FOKI01000009">
    <property type="protein sequence ID" value="SFB02528.1"/>
    <property type="molecule type" value="Genomic_DNA"/>
</dbReference>
<reference evidence="2 3" key="1">
    <citation type="submission" date="2016-10" db="EMBL/GenBank/DDBJ databases">
        <authorList>
            <person name="de Groot N.N."/>
        </authorList>
    </citation>
    <scope>NUCLEOTIDE SEQUENCE [LARGE SCALE GENOMIC DNA]</scope>
    <source>
        <strain evidence="2 3">DSM 12271</strain>
    </source>
</reference>
<evidence type="ECO:0000313" key="3">
    <source>
        <dbReference type="Proteomes" id="UP000198619"/>
    </source>
</evidence>
<name>A0A1I0XQP7_9CLOT</name>
<evidence type="ECO:0000259" key="1">
    <source>
        <dbReference type="Pfam" id="PF06445"/>
    </source>
</evidence>
<protein>
    <submittedName>
        <fullName evidence="2">Predicted transcriptional regulator YdeE, contains AraC-type DNA-binding domain</fullName>
    </submittedName>
</protein>
<organism evidence="2 3">
    <name type="scientific">Clostridium frigidicarnis</name>
    <dbReference type="NCBI Taxonomy" id="84698"/>
    <lineage>
        <taxon>Bacteria</taxon>
        <taxon>Bacillati</taxon>
        <taxon>Bacillota</taxon>
        <taxon>Clostridia</taxon>
        <taxon>Eubacteriales</taxon>
        <taxon>Clostridiaceae</taxon>
        <taxon>Clostridium</taxon>
    </lineage>
</organism>
<sequence>MEMVNTIENRVNKELYYAAYDYNPEDISKEDDDINYTYFYCVEVSEYKNIAFGMVKKILPQAKYAVFNYDTKNNTLNGESLSQSVYDYIDGVWLPNSGFELAETSDYEVINQNENCIHYYISIK</sequence>
<dbReference type="Gene3D" id="3.20.80.10">
    <property type="entry name" value="Regulatory factor, effector binding domain"/>
    <property type="match status" value="1"/>
</dbReference>
<keyword evidence="2" id="KW-0238">DNA-binding</keyword>
<dbReference type="GO" id="GO:0003677">
    <property type="term" value="F:DNA binding"/>
    <property type="evidence" value="ECO:0007669"/>
    <property type="project" value="UniProtKB-KW"/>
</dbReference>
<dbReference type="InterPro" id="IPR011256">
    <property type="entry name" value="Reg_factor_effector_dom_sf"/>
</dbReference>
<dbReference type="SUPFAM" id="SSF55136">
    <property type="entry name" value="Probable bacterial effector-binding domain"/>
    <property type="match status" value="1"/>
</dbReference>